<evidence type="ECO:0000313" key="1">
    <source>
        <dbReference type="EMBL" id="RFZ47546.1"/>
    </source>
</evidence>
<dbReference type="Proteomes" id="UP000257451">
    <property type="component" value="Unassembled WGS sequence"/>
</dbReference>
<sequence length="97" mass="11405">MTTNPDEYQARARYLNWVLEAFLAADTHDEALPKTSRMVRQRVEAGDPVAADIDNALFIWIMRWWNPYRIPQTASDRYRILGEVRDELRLAQELAQL</sequence>
<proteinExistence type="predicted"/>
<dbReference type="AlphaFoldDB" id="A0A3E2N2F7"/>
<reference evidence="1 2" key="1">
    <citation type="journal article" date="2018" name="Sci. Rep.">
        <title>Extensive genomic diversity among Mycobacterium marinum strains revealed by whole genome sequencing.</title>
        <authorList>
            <person name="Das S."/>
            <person name="Pettersson B.M."/>
            <person name="Behra P.R."/>
            <person name="Mallick A."/>
            <person name="Cheramie M."/>
            <person name="Ramesh M."/>
            <person name="Shirreff L."/>
            <person name="DuCote T."/>
            <person name="Dasgupta S."/>
            <person name="Ennis D.G."/>
            <person name="Kirsebom L.A."/>
        </authorList>
    </citation>
    <scope>NUCLEOTIDE SEQUENCE [LARGE SCALE GENOMIC DNA]</scope>
    <source>
        <strain evidence="1 2">Davis1</strain>
    </source>
</reference>
<evidence type="ECO:0000313" key="2">
    <source>
        <dbReference type="Proteomes" id="UP000257451"/>
    </source>
</evidence>
<organism evidence="1 2">
    <name type="scientific">Mycobacterium marinum</name>
    <dbReference type="NCBI Taxonomy" id="1781"/>
    <lineage>
        <taxon>Bacteria</taxon>
        <taxon>Bacillati</taxon>
        <taxon>Actinomycetota</taxon>
        <taxon>Actinomycetes</taxon>
        <taxon>Mycobacteriales</taxon>
        <taxon>Mycobacteriaceae</taxon>
        <taxon>Mycobacterium</taxon>
        <taxon>Mycobacterium ulcerans group</taxon>
    </lineage>
</organism>
<protein>
    <submittedName>
        <fullName evidence="1">Uncharacterized protein</fullName>
    </submittedName>
</protein>
<name>A0A3E2N2F7_MYCMR</name>
<gene>
    <name evidence="1" type="ORF">DAVIS_00258</name>
</gene>
<comment type="caution">
    <text evidence="1">The sequence shown here is derived from an EMBL/GenBank/DDBJ whole genome shotgun (WGS) entry which is preliminary data.</text>
</comment>
<dbReference type="RefSeq" id="WP_142926687.1">
    <property type="nucleotide sequence ID" value="NZ_PEDF01000013.1"/>
</dbReference>
<dbReference type="EMBL" id="PEDF01000013">
    <property type="protein sequence ID" value="RFZ47546.1"/>
    <property type="molecule type" value="Genomic_DNA"/>
</dbReference>
<accession>A0A3E2N2F7</accession>